<evidence type="ECO:0000313" key="16">
    <source>
        <dbReference type="Proteomes" id="UP001602013"/>
    </source>
</evidence>
<dbReference type="Pfam" id="PF00672">
    <property type="entry name" value="HAMP"/>
    <property type="match status" value="1"/>
</dbReference>
<dbReference type="InterPro" id="IPR005467">
    <property type="entry name" value="His_kinase_dom"/>
</dbReference>
<dbReference type="RefSeq" id="WP_387417905.1">
    <property type="nucleotide sequence ID" value="NZ_JBIASD010000053.1"/>
</dbReference>
<evidence type="ECO:0000256" key="3">
    <source>
        <dbReference type="ARBA" id="ARBA00012438"/>
    </source>
</evidence>
<feature type="transmembrane region" description="Helical" evidence="12">
    <location>
        <begin position="79"/>
        <end position="101"/>
    </location>
</feature>
<gene>
    <name evidence="15" type="ORF">ACFYXI_39755</name>
</gene>
<dbReference type="SUPFAM" id="SSF55874">
    <property type="entry name" value="ATPase domain of HSP90 chaperone/DNA topoisomerase II/histidine kinase"/>
    <property type="match status" value="1"/>
</dbReference>
<dbReference type="InterPro" id="IPR050428">
    <property type="entry name" value="TCS_sensor_his_kinase"/>
</dbReference>
<dbReference type="SMART" id="SM00388">
    <property type="entry name" value="HisKA"/>
    <property type="match status" value="1"/>
</dbReference>
<protein>
    <recommendedName>
        <fullName evidence="3">histidine kinase</fullName>
        <ecNumber evidence="3">2.7.13.3</ecNumber>
    </recommendedName>
</protein>
<keyword evidence="9" id="KW-0902">Two-component regulatory system</keyword>
<accession>A0ABW6T5G4</accession>
<sequence length="455" mass="47875">MRLTARARLTLLLTILVLAAGAALTGLTYLLMPRRAVFTHLDLSGPPGTPQPMPQPVPWGAEELRDLTDRVQADTLSALLPQAGLALVMVTALAAVLGWLVSGRVLRPIRVISSTAQRLSAENLTERVPVTTPADELSALAGTVNDMLDRIQRGVAERDRILDSQRMFTANAAHELRTPLTTARTAIDVTLDGDPSRAELLTMTGDVRDAVEHMQRVLDGLLLLARSQAGFTAREPIDLAAGAAAALDAAGARAAAADVAVLSELRPAPVRGEPVLLERMIGNLVDNAIRYNQAGGHLAVDTGTAGGRAILRISNTGRSIPPEEVQTLLEPFVHGQGTRVRTDGLGLGLSIVRAVTLAHRGRLAVTTRTGGGLDITIDLPHNPIATGGGDQVQRRRRELDVLLQRAGAPRRAAPAARPKTPSASRPSTPDAGGTAALVKTGNRTPPKPPPTATPI</sequence>
<dbReference type="PROSITE" id="PS50109">
    <property type="entry name" value="HIS_KIN"/>
    <property type="match status" value="1"/>
</dbReference>
<dbReference type="Pfam" id="PF00512">
    <property type="entry name" value="HisKA"/>
    <property type="match status" value="1"/>
</dbReference>
<dbReference type="Gene3D" id="1.10.287.130">
    <property type="match status" value="1"/>
</dbReference>
<dbReference type="CDD" id="cd00075">
    <property type="entry name" value="HATPase"/>
    <property type="match status" value="1"/>
</dbReference>
<dbReference type="PROSITE" id="PS50885">
    <property type="entry name" value="HAMP"/>
    <property type="match status" value="1"/>
</dbReference>
<dbReference type="Pfam" id="PF02518">
    <property type="entry name" value="HATPase_c"/>
    <property type="match status" value="1"/>
</dbReference>
<evidence type="ECO:0000256" key="9">
    <source>
        <dbReference type="ARBA" id="ARBA00023012"/>
    </source>
</evidence>
<evidence type="ECO:0000256" key="6">
    <source>
        <dbReference type="ARBA" id="ARBA00022692"/>
    </source>
</evidence>
<name>A0ABW6T5G4_9ACTN</name>
<feature type="domain" description="Histidine kinase" evidence="13">
    <location>
        <begin position="171"/>
        <end position="383"/>
    </location>
</feature>
<evidence type="ECO:0000256" key="11">
    <source>
        <dbReference type="SAM" id="MobiDB-lite"/>
    </source>
</evidence>
<dbReference type="CDD" id="cd06225">
    <property type="entry name" value="HAMP"/>
    <property type="match status" value="1"/>
</dbReference>
<keyword evidence="7 15" id="KW-0418">Kinase</keyword>
<reference evidence="15 16" key="1">
    <citation type="submission" date="2024-10" db="EMBL/GenBank/DDBJ databases">
        <title>The Natural Products Discovery Center: Release of the First 8490 Sequenced Strains for Exploring Actinobacteria Biosynthetic Diversity.</title>
        <authorList>
            <person name="Kalkreuter E."/>
            <person name="Kautsar S.A."/>
            <person name="Yang D."/>
            <person name="Bader C.D."/>
            <person name="Teijaro C.N."/>
            <person name="Fluegel L."/>
            <person name="Davis C.M."/>
            <person name="Simpson J.R."/>
            <person name="Lauterbach L."/>
            <person name="Steele A.D."/>
            <person name="Gui C."/>
            <person name="Meng S."/>
            <person name="Li G."/>
            <person name="Viehrig K."/>
            <person name="Ye F."/>
            <person name="Su P."/>
            <person name="Kiefer A.F."/>
            <person name="Nichols A."/>
            <person name="Cepeda A.J."/>
            <person name="Yan W."/>
            <person name="Fan B."/>
            <person name="Jiang Y."/>
            <person name="Adhikari A."/>
            <person name="Zheng C.-J."/>
            <person name="Schuster L."/>
            <person name="Cowan T.M."/>
            <person name="Smanski M.J."/>
            <person name="Chevrette M.G."/>
            <person name="De Carvalho L.P.S."/>
            <person name="Shen B."/>
        </authorList>
    </citation>
    <scope>NUCLEOTIDE SEQUENCE [LARGE SCALE GENOMIC DNA]</scope>
    <source>
        <strain evidence="15 16">NPDC002173</strain>
    </source>
</reference>
<dbReference type="InterPro" id="IPR036097">
    <property type="entry name" value="HisK_dim/P_sf"/>
</dbReference>
<dbReference type="InterPro" id="IPR003660">
    <property type="entry name" value="HAMP_dom"/>
</dbReference>
<feature type="region of interest" description="Disordered" evidence="11">
    <location>
        <begin position="405"/>
        <end position="455"/>
    </location>
</feature>
<comment type="subcellular location">
    <subcellularLocation>
        <location evidence="2">Cell membrane</location>
    </subcellularLocation>
</comment>
<evidence type="ECO:0000256" key="1">
    <source>
        <dbReference type="ARBA" id="ARBA00000085"/>
    </source>
</evidence>
<dbReference type="InterPro" id="IPR003594">
    <property type="entry name" value="HATPase_dom"/>
</dbReference>
<evidence type="ECO:0000256" key="10">
    <source>
        <dbReference type="ARBA" id="ARBA00023136"/>
    </source>
</evidence>
<dbReference type="GO" id="GO:0016301">
    <property type="term" value="F:kinase activity"/>
    <property type="evidence" value="ECO:0007669"/>
    <property type="project" value="UniProtKB-KW"/>
</dbReference>
<dbReference type="SUPFAM" id="SSF47384">
    <property type="entry name" value="Homodimeric domain of signal transducing histidine kinase"/>
    <property type="match status" value="1"/>
</dbReference>
<dbReference type="SMART" id="SM00304">
    <property type="entry name" value="HAMP"/>
    <property type="match status" value="1"/>
</dbReference>
<feature type="domain" description="HAMP" evidence="14">
    <location>
        <begin position="103"/>
        <end position="156"/>
    </location>
</feature>
<dbReference type="EMBL" id="JBIASD010000053">
    <property type="protein sequence ID" value="MFF3671738.1"/>
    <property type="molecule type" value="Genomic_DNA"/>
</dbReference>
<evidence type="ECO:0000256" key="7">
    <source>
        <dbReference type="ARBA" id="ARBA00022777"/>
    </source>
</evidence>
<dbReference type="CDD" id="cd00082">
    <property type="entry name" value="HisKA"/>
    <property type="match status" value="1"/>
</dbReference>
<dbReference type="PANTHER" id="PTHR45436:SF5">
    <property type="entry name" value="SENSOR HISTIDINE KINASE TRCS"/>
    <property type="match status" value="1"/>
</dbReference>
<dbReference type="InterPro" id="IPR003661">
    <property type="entry name" value="HisK_dim/P_dom"/>
</dbReference>
<feature type="compositionally biased region" description="Low complexity" evidence="11">
    <location>
        <begin position="405"/>
        <end position="429"/>
    </location>
</feature>
<keyword evidence="6 12" id="KW-0812">Transmembrane</keyword>
<keyword evidence="16" id="KW-1185">Reference proteome</keyword>
<evidence type="ECO:0000259" key="13">
    <source>
        <dbReference type="PROSITE" id="PS50109"/>
    </source>
</evidence>
<dbReference type="InterPro" id="IPR036890">
    <property type="entry name" value="HATPase_C_sf"/>
</dbReference>
<evidence type="ECO:0000256" key="8">
    <source>
        <dbReference type="ARBA" id="ARBA00022989"/>
    </source>
</evidence>
<feature type="compositionally biased region" description="Pro residues" evidence="11">
    <location>
        <begin position="445"/>
        <end position="455"/>
    </location>
</feature>
<evidence type="ECO:0000256" key="5">
    <source>
        <dbReference type="ARBA" id="ARBA00022679"/>
    </source>
</evidence>
<keyword evidence="4" id="KW-0597">Phosphoprotein</keyword>
<dbReference type="EC" id="2.7.13.3" evidence="3"/>
<dbReference type="Gene3D" id="3.30.565.10">
    <property type="entry name" value="Histidine kinase-like ATPase, C-terminal domain"/>
    <property type="match status" value="1"/>
</dbReference>
<evidence type="ECO:0000259" key="14">
    <source>
        <dbReference type="PROSITE" id="PS50885"/>
    </source>
</evidence>
<keyword evidence="10 12" id="KW-0472">Membrane</keyword>
<dbReference type="Gene3D" id="6.10.340.10">
    <property type="match status" value="1"/>
</dbReference>
<organism evidence="15 16">
    <name type="scientific">Microtetraspora malaysiensis</name>
    <dbReference type="NCBI Taxonomy" id="161358"/>
    <lineage>
        <taxon>Bacteria</taxon>
        <taxon>Bacillati</taxon>
        <taxon>Actinomycetota</taxon>
        <taxon>Actinomycetes</taxon>
        <taxon>Streptosporangiales</taxon>
        <taxon>Streptosporangiaceae</taxon>
        <taxon>Microtetraspora</taxon>
    </lineage>
</organism>
<comment type="caution">
    <text evidence="15">The sequence shown here is derived from an EMBL/GenBank/DDBJ whole genome shotgun (WGS) entry which is preliminary data.</text>
</comment>
<keyword evidence="5" id="KW-0808">Transferase</keyword>
<evidence type="ECO:0000256" key="4">
    <source>
        <dbReference type="ARBA" id="ARBA00022553"/>
    </source>
</evidence>
<dbReference type="Proteomes" id="UP001602013">
    <property type="component" value="Unassembled WGS sequence"/>
</dbReference>
<dbReference type="PANTHER" id="PTHR45436">
    <property type="entry name" value="SENSOR HISTIDINE KINASE YKOH"/>
    <property type="match status" value="1"/>
</dbReference>
<dbReference type="PRINTS" id="PR00344">
    <property type="entry name" value="BCTRLSENSOR"/>
</dbReference>
<dbReference type="InterPro" id="IPR004358">
    <property type="entry name" value="Sig_transdc_His_kin-like_C"/>
</dbReference>
<evidence type="ECO:0000256" key="2">
    <source>
        <dbReference type="ARBA" id="ARBA00004236"/>
    </source>
</evidence>
<dbReference type="SMART" id="SM00387">
    <property type="entry name" value="HATPase_c"/>
    <property type="match status" value="1"/>
</dbReference>
<comment type="catalytic activity">
    <reaction evidence="1">
        <text>ATP + protein L-histidine = ADP + protein N-phospho-L-histidine.</text>
        <dbReference type="EC" id="2.7.13.3"/>
    </reaction>
</comment>
<dbReference type="SUPFAM" id="SSF158472">
    <property type="entry name" value="HAMP domain-like"/>
    <property type="match status" value="1"/>
</dbReference>
<proteinExistence type="predicted"/>
<evidence type="ECO:0000313" key="15">
    <source>
        <dbReference type="EMBL" id="MFF3671738.1"/>
    </source>
</evidence>
<evidence type="ECO:0000256" key="12">
    <source>
        <dbReference type="SAM" id="Phobius"/>
    </source>
</evidence>
<keyword evidence="8 12" id="KW-1133">Transmembrane helix</keyword>